<dbReference type="AlphaFoldDB" id="H3ZN04"/>
<dbReference type="Proteomes" id="UP000015502">
    <property type="component" value="Chromosome"/>
</dbReference>
<evidence type="ECO:0000313" key="2">
    <source>
        <dbReference type="Proteomes" id="UP000015502"/>
    </source>
</evidence>
<name>H3ZN04_THELN</name>
<keyword evidence="2" id="KW-1185">Reference proteome</keyword>
<dbReference type="GeneID" id="16549578"/>
<accession>H3ZN04</accession>
<evidence type="ECO:0000313" key="1">
    <source>
        <dbReference type="EMBL" id="EHR78647.1"/>
    </source>
</evidence>
<sequence length="101" mass="11429">MKRWVSGVAMVILIIIASGCLQQSTPQTTEQTLTLLEGNYNTIYLNEKAKDTCPPGKVPVTFTYNPQGENVTSVSLRGTFNDWGEWPMKKEEGVWTFTFFF</sequence>
<protein>
    <recommendedName>
        <fullName evidence="3">AMP-activated protein kinase glycogen-binding domain-containing protein</fullName>
    </recommendedName>
</protein>
<dbReference type="KEGG" id="tlt:OCC_05279"/>
<dbReference type="InterPro" id="IPR013783">
    <property type="entry name" value="Ig-like_fold"/>
</dbReference>
<proteinExistence type="predicted"/>
<dbReference type="InterPro" id="IPR014756">
    <property type="entry name" value="Ig_E-set"/>
</dbReference>
<dbReference type="EMBL" id="CP006670">
    <property type="protein sequence ID" value="EHR78647.1"/>
    <property type="molecule type" value="Genomic_DNA"/>
</dbReference>
<dbReference type="RefSeq" id="WP_004068072.1">
    <property type="nucleotide sequence ID" value="NC_022084.1"/>
</dbReference>
<dbReference type="STRING" id="523849.OCC_05279"/>
<reference evidence="1 2" key="1">
    <citation type="journal article" date="2012" name="J. Bacteriol.">
        <title>Genome sequence of the model hyperthermophilic archaeon Thermococcus litoralis NS-C.</title>
        <authorList>
            <person name="Gardner A.F."/>
            <person name="Kumar S."/>
            <person name="Perler F.B."/>
        </authorList>
    </citation>
    <scope>NUCLEOTIDE SEQUENCE [LARGE SCALE GENOMIC DNA]</scope>
    <source>
        <strain evidence="2">ATCC 51850 / DSM 5473 / JCM 8560 / NS-C</strain>
    </source>
</reference>
<gene>
    <name evidence="1" type="ORF">OCC_05279</name>
</gene>
<dbReference type="PaxDb" id="523849-OCC_05279"/>
<dbReference type="HOGENOM" id="CLU_2285188_0_0_2"/>
<dbReference type="SUPFAM" id="SSF81296">
    <property type="entry name" value="E set domains"/>
    <property type="match status" value="1"/>
</dbReference>
<dbReference type="PROSITE" id="PS51257">
    <property type="entry name" value="PROKAR_LIPOPROTEIN"/>
    <property type="match status" value="1"/>
</dbReference>
<dbReference type="Gene3D" id="2.60.40.10">
    <property type="entry name" value="Immunoglobulins"/>
    <property type="match status" value="1"/>
</dbReference>
<organism evidence="1 2">
    <name type="scientific">Thermococcus litoralis (strain ATCC 51850 / DSM 5473 / JCM 8560 / NS-C)</name>
    <dbReference type="NCBI Taxonomy" id="523849"/>
    <lineage>
        <taxon>Archaea</taxon>
        <taxon>Methanobacteriati</taxon>
        <taxon>Methanobacteriota</taxon>
        <taxon>Thermococci</taxon>
        <taxon>Thermococcales</taxon>
        <taxon>Thermococcaceae</taxon>
        <taxon>Thermococcus</taxon>
    </lineage>
</organism>
<evidence type="ECO:0008006" key="3">
    <source>
        <dbReference type="Google" id="ProtNLM"/>
    </source>
</evidence>